<gene>
    <name evidence="1" type="ORF">MJO52_11800</name>
</gene>
<protein>
    <submittedName>
        <fullName evidence="1">Uncharacterized protein</fullName>
    </submittedName>
</protein>
<sequence>MGYLTEQQAEELARKAAHQAVEEVLEKMGFDIDNVLEIQKDQAHIRQQRKATEQMGVWTRRIL</sequence>
<name>A0ABY4V665_9GAMM</name>
<dbReference type="Proteomes" id="UP001055658">
    <property type="component" value="Chromosome"/>
</dbReference>
<dbReference type="EMBL" id="CP092418">
    <property type="protein sequence ID" value="USD19766.1"/>
    <property type="molecule type" value="Genomic_DNA"/>
</dbReference>
<reference evidence="1" key="1">
    <citation type="submission" date="2022-02" db="EMBL/GenBank/DDBJ databases">
        <title>Coral-associated bacteria.</title>
        <authorList>
            <person name="Tang K."/>
            <person name="Wang X."/>
        </authorList>
    </citation>
    <scope>NUCLEOTIDE SEQUENCE</scope>
    <source>
        <strain evidence="1">SCSIO 43006</strain>
    </source>
</reference>
<organism evidence="1 2">
    <name type="scientific">Microbulbifer variabilis</name>
    <dbReference type="NCBI Taxonomy" id="266805"/>
    <lineage>
        <taxon>Bacteria</taxon>
        <taxon>Pseudomonadati</taxon>
        <taxon>Pseudomonadota</taxon>
        <taxon>Gammaproteobacteria</taxon>
        <taxon>Cellvibrionales</taxon>
        <taxon>Microbulbiferaceae</taxon>
        <taxon>Microbulbifer</taxon>
    </lineage>
</organism>
<evidence type="ECO:0000313" key="2">
    <source>
        <dbReference type="Proteomes" id="UP001055658"/>
    </source>
</evidence>
<keyword evidence="2" id="KW-1185">Reference proteome</keyword>
<proteinExistence type="predicted"/>
<dbReference type="RefSeq" id="WP_252081860.1">
    <property type="nucleotide sequence ID" value="NZ_CP092418.1"/>
</dbReference>
<evidence type="ECO:0000313" key="1">
    <source>
        <dbReference type="EMBL" id="USD19766.1"/>
    </source>
</evidence>
<accession>A0ABY4V665</accession>